<dbReference type="PANTHER" id="PTHR43221:SF1">
    <property type="entry name" value="PROTEASE HTPX"/>
    <property type="match status" value="1"/>
</dbReference>
<dbReference type="Pfam" id="PF01435">
    <property type="entry name" value="Peptidase_M48"/>
    <property type="match status" value="1"/>
</dbReference>
<feature type="domain" description="Peptidase M48" evidence="13">
    <location>
        <begin position="68"/>
        <end position="285"/>
    </location>
</feature>
<evidence type="ECO:0000256" key="6">
    <source>
        <dbReference type="ARBA" id="ARBA00022723"/>
    </source>
</evidence>
<evidence type="ECO:0000313" key="15">
    <source>
        <dbReference type="Proteomes" id="UP000006233"/>
    </source>
</evidence>
<dbReference type="CDD" id="cd07336">
    <property type="entry name" value="M48B_HtpX_like"/>
    <property type="match status" value="1"/>
</dbReference>
<name>C9MWD7_9FUSO</name>
<dbReference type="GO" id="GO:0004222">
    <property type="term" value="F:metalloendopeptidase activity"/>
    <property type="evidence" value="ECO:0007669"/>
    <property type="project" value="UniProtKB-UniRule"/>
</dbReference>
<accession>C9MWD7</accession>
<keyword evidence="9 12" id="KW-1133">Transmembrane helix</keyword>
<comment type="similarity">
    <text evidence="2 12">Belongs to the peptidase M48B family.</text>
</comment>
<dbReference type="GO" id="GO:0006508">
    <property type="term" value="P:proteolysis"/>
    <property type="evidence" value="ECO:0007669"/>
    <property type="project" value="UniProtKB-KW"/>
</dbReference>
<keyword evidence="4 12" id="KW-0645">Protease</keyword>
<feature type="transmembrane region" description="Helical" evidence="12">
    <location>
        <begin position="144"/>
        <end position="164"/>
    </location>
</feature>
<evidence type="ECO:0000256" key="7">
    <source>
        <dbReference type="ARBA" id="ARBA00022801"/>
    </source>
</evidence>
<comment type="cofactor">
    <cofactor evidence="12">
        <name>Zn(2+)</name>
        <dbReference type="ChEBI" id="CHEBI:29105"/>
    </cofactor>
    <text evidence="12">Binds 1 zinc ion per subunit.</text>
</comment>
<organism evidence="14 15">
    <name type="scientific">Leptotrichia hofstadii F0254</name>
    <dbReference type="NCBI Taxonomy" id="634994"/>
    <lineage>
        <taxon>Bacteria</taxon>
        <taxon>Fusobacteriati</taxon>
        <taxon>Fusobacteriota</taxon>
        <taxon>Fusobacteriia</taxon>
        <taxon>Fusobacteriales</taxon>
        <taxon>Leptotrichiaceae</taxon>
        <taxon>Leptotrichia</taxon>
    </lineage>
</organism>
<dbReference type="InterPro" id="IPR022919">
    <property type="entry name" value="Pept_M48_protease_HtpX"/>
</dbReference>
<feature type="binding site" evidence="12">
    <location>
        <position position="134"/>
    </location>
    <ligand>
        <name>Zn(2+)</name>
        <dbReference type="ChEBI" id="CHEBI:29105"/>
        <note>catalytic</note>
    </ligand>
</feature>
<keyword evidence="8 12" id="KW-0862">Zinc</keyword>
<evidence type="ECO:0000256" key="9">
    <source>
        <dbReference type="ARBA" id="ARBA00022989"/>
    </source>
</evidence>
<dbReference type="HAMAP" id="MF_00188">
    <property type="entry name" value="Pept_M48_protease_HtpX"/>
    <property type="match status" value="1"/>
</dbReference>
<gene>
    <name evidence="12" type="primary">htpX</name>
    <name evidence="14" type="ORF">GCWU000323_00858</name>
</gene>
<feature type="binding site" evidence="12">
    <location>
        <position position="138"/>
    </location>
    <ligand>
        <name>Zn(2+)</name>
        <dbReference type="ChEBI" id="CHEBI:29105"/>
        <note>catalytic</note>
    </ligand>
</feature>
<evidence type="ECO:0000256" key="3">
    <source>
        <dbReference type="ARBA" id="ARBA00022475"/>
    </source>
</evidence>
<feature type="binding site" evidence="12">
    <location>
        <position position="208"/>
    </location>
    <ligand>
        <name>Zn(2+)</name>
        <dbReference type="ChEBI" id="CHEBI:29105"/>
        <note>catalytic</note>
    </ligand>
</feature>
<evidence type="ECO:0000256" key="11">
    <source>
        <dbReference type="ARBA" id="ARBA00023136"/>
    </source>
</evidence>
<sequence>MPMFINTMKTGLLMFGLVFLFVAIGGALGSQKGALIGLLIAGGMSFYSYWFSDKMVIKAYNGQEVTSRTNPRLYQLIQRLANNANLPMPKIYIIPERQPNAFATGRNPQNAAVACTAGLLELMDDNELAGVMAHELGHIKHRDILVSTVAATFAGAIANIARFLPYVSSGDNRNGERRRNNVGTAMLLSFLAPIAASIIQMSISRKREYMADRAGAEYSGNPLYLRNALQKLESYSHNIAMNRQDPATAHMFIVNPFSGLGNFNLKSLFSTHPSTDDRIRELEKMAREQHLI</sequence>
<dbReference type="GO" id="GO:0008270">
    <property type="term" value="F:zinc ion binding"/>
    <property type="evidence" value="ECO:0007669"/>
    <property type="project" value="UniProtKB-UniRule"/>
</dbReference>
<keyword evidence="5 12" id="KW-0812">Transmembrane</keyword>
<dbReference type="Proteomes" id="UP000006233">
    <property type="component" value="Unassembled WGS sequence"/>
</dbReference>
<reference evidence="14 15" key="1">
    <citation type="submission" date="2009-09" db="EMBL/GenBank/DDBJ databases">
        <authorList>
            <person name="Weinstock G."/>
            <person name="Sodergren E."/>
            <person name="Clifton S."/>
            <person name="Fulton L."/>
            <person name="Fulton B."/>
            <person name="Courtney L."/>
            <person name="Fronick C."/>
            <person name="Harrison M."/>
            <person name="Strong C."/>
            <person name="Farmer C."/>
            <person name="Delahaunty K."/>
            <person name="Markovic C."/>
            <person name="Hall O."/>
            <person name="Minx P."/>
            <person name="Tomlinson C."/>
            <person name="Mitreva M."/>
            <person name="Nelson J."/>
            <person name="Hou S."/>
            <person name="Wollam A."/>
            <person name="Pepin K.H."/>
            <person name="Johnson M."/>
            <person name="Bhonagiri V."/>
            <person name="Nash W.E."/>
            <person name="Warren W."/>
            <person name="Chinwalla A."/>
            <person name="Mardis E.R."/>
            <person name="Wilson R.K."/>
        </authorList>
    </citation>
    <scope>NUCLEOTIDE SEQUENCE [LARGE SCALE GENOMIC DNA]</scope>
    <source>
        <strain evidence="14 15">F0254</strain>
    </source>
</reference>
<evidence type="ECO:0000256" key="12">
    <source>
        <dbReference type="HAMAP-Rule" id="MF_00188"/>
    </source>
</evidence>
<evidence type="ECO:0000259" key="13">
    <source>
        <dbReference type="Pfam" id="PF01435"/>
    </source>
</evidence>
<dbReference type="NCBIfam" id="NF002826">
    <property type="entry name" value="PRK03001.1"/>
    <property type="match status" value="1"/>
</dbReference>
<evidence type="ECO:0000256" key="8">
    <source>
        <dbReference type="ARBA" id="ARBA00022833"/>
    </source>
</evidence>
<protein>
    <recommendedName>
        <fullName evidence="12">Protease HtpX homolog</fullName>
        <ecNumber evidence="12">3.4.24.-</ecNumber>
    </recommendedName>
</protein>
<feature type="transmembrane region" description="Helical" evidence="12">
    <location>
        <begin position="184"/>
        <end position="203"/>
    </location>
</feature>
<dbReference type="AlphaFoldDB" id="C9MWD7"/>
<evidence type="ECO:0000313" key="14">
    <source>
        <dbReference type="EMBL" id="EEX74803.1"/>
    </source>
</evidence>
<keyword evidence="11 12" id="KW-0472">Membrane</keyword>
<evidence type="ECO:0000256" key="2">
    <source>
        <dbReference type="ARBA" id="ARBA00009779"/>
    </source>
</evidence>
<keyword evidence="3 12" id="KW-1003">Cell membrane</keyword>
<dbReference type="PANTHER" id="PTHR43221">
    <property type="entry name" value="PROTEASE HTPX"/>
    <property type="match status" value="1"/>
</dbReference>
<keyword evidence="7 12" id="KW-0378">Hydrolase</keyword>
<dbReference type="EMBL" id="ACVB02000008">
    <property type="protein sequence ID" value="EEX74803.1"/>
    <property type="molecule type" value="Genomic_DNA"/>
</dbReference>
<dbReference type="InterPro" id="IPR050083">
    <property type="entry name" value="HtpX_protease"/>
</dbReference>
<dbReference type="HOGENOM" id="CLU_042266_3_0_0"/>
<evidence type="ECO:0000256" key="5">
    <source>
        <dbReference type="ARBA" id="ARBA00022692"/>
    </source>
</evidence>
<evidence type="ECO:0000256" key="4">
    <source>
        <dbReference type="ARBA" id="ARBA00022670"/>
    </source>
</evidence>
<feature type="active site" evidence="12">
    <location>
        <position position="135"/>
    </location>
</feature>
<evidence type="ECO:0000256" key="1">
    <source>
        <dbReference type="ARBA" id="ARBA00004651"/>
    </source>
</evidence>
<dbReference type="Gene3D" id="3.30.2010.10">
    <property type="entry name" value="Metalloproteases ('zincins'), catalytic domain"/>
    <property type="match status" value="1"/>
</dbReference>
<comment type="caution">
    <text evidence="14">The sequence shown here is derived from an EMBL/GenBank/DDBJ whole genome shotgun (WGS) entry which is preliminary data.</text>
</comment>
<dbReference type="STRING" id="634994.GCWU000323_00858"/>
<dbReference type="GO" id="GO:0005886">
    <property type="term" value="C:plasma membrane"/>
    <property type="evidence" value="ECO:0007669"/>
    <property type="project" value="UniProtKB-SubCell"/>
</dbReference>
<evidence type="ECO:0000256" key="10">
    <source>
        <dbReference type="ARBA" id="ARBA00023049"/>
    </source>
</evidence>
<dbReference type="EC" id="3.4.24.-" evidence="12"/>
<keyword evidence="10 12" id="KW-0482">Metalloprotease</keyword>
<feature type="transmembrane region" description="Helical" evidence="12">
    <location>
        <begin position="35"/>
        <end position="52"/>
    </location>
</feature>
<proteinExistence type="inferred from homology"/>
<dbReference type="InterPro" id="IPR001915">
    <property type="entry name" value="Peptidase_M48"/>
</dbReference>
<dbReference type="eggNOG" id="COG0501">
    <property type="taxonomic scope" value="Bacteria"/>
</dbReference>
<comment type="subcellular location">
    <subcellularLocation>
        <location evidence="1 12">Cell membrane</location>
        <topology evidence="1 12">Multi-pass membrane protein</topology>
    </subcellularLocation>
</comment>
<keyword evidence="6 12" id="KW-0479">Metal-binding</keyword>